<evidence type="ECO:0000256" key="7">
    <source>
        <dbReference type="ARBA" id="ARBA00022912"/>
    </source>
</evidence>
<keyword evidence="7" id="KW-0378">Hydrolase</keyword>
<dbReference type="SUPFAM" id="SSF52058">
    <property type="entry name" value="L domain-like"/>
    <property type="match status" value="1"/>
</dbReference>
<dbReference type="FunFam" id="3.40.50.300:FF:001091">
    <property type="entry name" value="Probable disease resistance protein At1g61300"/>
    <property type="match status" value="1"/>
</dbReference>
<dbReference type="GO" id="GO:0043531">
    <property type="term" value="F:ADP binding"/>
    <property type="evidence" value="ECO:0007669"/>
    <property type="project" value="InterPro"/>
</dbReference>
<dbReference type="Gene3D" id="1.10.8.430">
    <property type="entry name" value="Helical domain of apoptotic protease-activating factors"/>
    <property type="match status" value="1"/>
</dbReference>
<keyword evidence="4" id="KW-0547">Nucleotide-binding</keyword>
<dbReference type="InterPro" id="IPR002182">
    <property type="entry name" value="NB-ARC"/>
</dbReference>
<comment type="similarity">
    <text evidence="1">Belongs to the disease resistance NB-LRR family.</text>
</comment>
<dbReference type="Gene3D" id="3.90.190.10">
    <property type="entry name" value="Protein tyrosine phosphatase superfamily"/>
    <property type="match status" value="1"/>
</dbReference>
<dbReference type="FunFam" id="1.10.10.10:FF:000322">
    <property type="entry name" value="Probable disease resistance protein At1g63360"/>
    <property type="match status" value="1"/>
</dbReference>
<evidence type="ECO:0000259" key="8">
    <source>
        <dbReference type="PROSITE" id="PS51182"/>
    </source>
</evidence>
<dbReference type="Pfam" id="PF23559">
    <property type="entry name" value="WHD_DRP"/>
    <property type="match status" value="1"/>
</dbReference>
<evidence type="ECO:0000256" key="4">
    <source>
        <dbReference type="ARBA" id="ARBA00022741"/>
    </source>
</evidence>
<dbReference type="InterPro" id="IPR051144">
    <property type="entry name" value="Formin_homology_domain"/>
</dbReference>
<dbReference type="Pfam" id="PF00931">
    <property type="entry name" value="NB-ARC"/>
    <property type="match status" value="1"/>
</dbReference>
<dbReference type="GO" id="GO:0004721">
    <property type="term" value="F:phosphoprotein phosphatase activity"/>
    <property type="evidence" value="ECO:0007669"/>
    <property type="project" value="UniProtKB-KW"/>
</dbReference>
<dbReference type="AlphaFoldDB" id="A0AAV1DVV1"/>
<dbReference type="Gene3D" id="2.60.40.1110">
    <property type="match status" value="1"/>
</dbReference>
<accession>A0AAV1DVV1</accession>
<dbReference type="Proteomes" id="UP001161247">
    <property type="component" value="Chromosome 7"/>
</dbReference>
<gene>
    <name evidence="9" type="ORF">OLC1_LOCUS19295</name>
</gene>
<dbReference type="InterPro" id="IPR058922">
    <property type="entry name" value="WHD_DRP"/>
</dbReference>
<dbReference type="Pfam" id="PF23598">
    <property type="entry name" value="LRR_14"/>
    <property type="match status" value="1"/>
</dbReference>
<dbReference type="GO" id="GO:0051607">
    <property type="term" value="P:defense response to virus"/>
    <property type="evidence" value="ECO:0007669"/>
    <property type="project" value="UniProtKB-ARBA"/>
</dbReference>
<dbReference type="SUPFAM" id="SSF49562">
    <property type="entry name" value="C2 domain (Calcium/lipid-binding domain, CaLB)"/>
    <property type="match status" value="1"/>
</dbReference>
<evidence type="ECO:0000256" key="5">
    <source>
        <dbReference type="ARBA" id="ARBA00022821"/>
    </source>
</evidence>
<evidence type="ECO:0000313" key="9">
    <source>
        <dbReference type="EMBL" id="CAI9112026.1"/>
    </source>
</evidence>
<dbReference type="Pfam" id="PF10409">
    <property type="entry name" value="PTEN_C2"/>
    <property type="match status" value="1"/>
</dbReference>
<dbReference type="InterPro" id="IPR029021">
    <property type="entry name" value="Prot-tyrosine_phosphatase-like"/>
</dbReference>
<dbReference type="Gene3D" id="1.10.10.10">
    <property type="entry name" value="Winged helix-like DNA-binding domain superfamily/Winged helix DNA-binding domain"/>
    <property type="match status" value="1"/>
</dbReference>
<dbReference type="InterPro" id="IPR055414">
    <property type="entry name" value="LRR_R13L4/SHOC2-like"/>
</dbReference>
<protein>
    <submittedName>
        <fullName evidence="9">OLC1v1012395C1</fullName>
    </submittedName>
</protein>
<dbReference type="InterPro" id="IPR042197">
    <property type="entry name" value="Apaf_helical"/>
</dbReference>
<feature type="domain" description="C2 tensin-type" evidence="8">
    <location>
        <begin position="199"/>
        <end position="337"/>
    </location>
</feature>
<sequence length="1203" mass="137483">MALFRRLFYRKPPDRLLEISERTFVFDSCFSTDSLDDDELGTYFGGVVAQLQNYYPDASFMVFNFREGTRRSQIHDILSQYDMTVMEYPQLYEGCQVLPLEMMNHFLRSCESWLSLGQQNVLLMHCEGGGWPVLAFMLAGLLLYRRHYTGEQKTLEMIYKQAPLELLHLSSPLNPQPSQLRYLRYISRRNTAYSWPPSDNYLALECIILRFLPQFDDGKGCRPLIRLYGQDPSETSSRSSKLLFSTSGLNKPSHLYRPEECALVKIDIHRNVQGDVVLECLHVNDDLGEEMMFRVMFHTSFIRSDVLMLTRDELDVLWNAKDILPGDFRAEVLFSGVDTEPPMTATEVASEDATAENFSYEEFFDREEIFAIAVDSPNGEHTLEGCSNLPSPSISASISTSDHHLTGLDSEVHFLKADAVPSIIITEVESEDGRVTKSASLEDEILSNSIDEKCDNISHVPIQRISVPGFQDIGEMLVTLTDEEEVIRRQLMRGSSRRDIVSIVGMPGIGKTTLAKKVYSDPEVAHHFHRRAWCSVSQVYGKRELLLDIIKDIQGLPDEMYQMTDADLELKLFQKLKKIRYLIVMDDVWDVQAFYDLERSFPDDAVGSRILITSRFHNVALEARPGSEPHMLRPLSDDESWNLLEKKSFPTGGCPEELEEVGKEIARQCKGLPLAVVAVAGILRRTQDTDNHWIKIAESLSSRINADPETRCKAILELSYMHLPSHLKACFLYLGAFSEDKDVPVSKLIRLWIAEGFIECNEATSLEAIAEDYLMDLINGSLVMISKRRSNGKVKACCIHGLLRDLCLSKAQEDNFLQLISRNDEPYASYDVYDYGSDFYDFYPSDPVTYECQRVCIYLKRKHFIHSRPSGPSTSSLIFSAFSDSYPRRPYSVTFICHHFKLLRVLDLECINMGSFFPSEIELLAQLRYLAVSGDMESIPGSISNLRLLKTLIVKGLVGKITLPDSIWRMASLRHLHINSYAVFSLPDDQTDSSLLLDNLFSLSVLSLCHVKDAEKILRRMPQLHKLICIFRESWNSSMNCNEFPALDFLTRLESLDIFYFGRDLNPGEFTFPLNLKKLTLSHFRLPWHRTSSIGRLPNLEVLKLCYGAFVGEMWEMTEDEFTKLMFLKFDTLNIAQWDASYEHLPVLQHLVIHNCKNLEEVPFDFYGIPTLQMIEVQSCKHSVEASVRKIAEETEGIKVIIS</sequence>
<proteinExistence type="inferred from homology"/>
<evidence type="ECO:0000256" key="6">
    <source>
        <dbReference type="ARBA" id="ARBA00022840"/>
    </source>
</evidence>
<keyword evidence="5" id="KW-0611">Plant defense</keyword>
<dbReference type="InterPro" id="IPR035892">
    <property type="entry name" value="C2_domain_sf"/>
</dbReference>
<dbReference type="PROSITE" id="PS51182">
    <property type="entry name" value="C2_TENSIN"/>
    <property type="match status" value="1"/>
</dbReference>
<dbReference type="PRINTS" id="PR00364">
    <property type="entry name" value="DISEASERSIST"/>
</dbReference>
<dbReference type="InterPro" id="IPR027417">
    <property type="entry name" value="P-loop_NTPase"/>
</dbReference>
<evidence type="ECO:0000256" key="2">
    <source>
        <dbReference type="ARBA" id="ARBA00022614"/>
    </source>
</evidence>
<dbReference type="InterPro" id="IPR036388">
    <property type="entry name" value="WH-like_DNA-bd_sf"/>
</dbReference>
<keyword evidence="2" id="KW-0433">Leucine-rich repeat</keyword>
<evidence type="ECO:0000313" key="10">
    <source>
        <dbReference type="Proteomes" id="UP001161247"/>
    </source>
</evidence>
<reference evidence="9" key="1">
    <citation type="submission" date="2023-03" db="EMBL/GenBank/DDBJ databases">
        <authorList>
            <person name="Julca I."/>
        </authorList>
    </citation>
    <scope>NUCLEOTIDE SEQUENCE</scope>
</reference>
<dbReference type="EMBL" id="OX459124">
    <property type="protein sequence ID" value="CAI9112026.1"/>
    <property type="molecule type" value="Genomic_DNA"/>
</dbReference>
<dbReference type="GO" id="GO:0005524">
    <property type="term" value="F:ATP binding"/>
    <property type="evidence" value="ECO:0007669"/>
    <property type="project" value="UniProtKB-KW"/>
</dbReference>
<dbReference type="PANTHER" id="PTHR45733:SF10">
    <property type="entry name" value="FORMIN-LIKE PROTEIN 15A-RELATED"/>
    <property type="match status" value="1"/>
</dbReference>
<dbReference type="InterPro" id="IPR014020">
    <property type="entry name" value="Tensin_C2-dom"/>
</dbReference>
<dbReference type="Gene3D" id="3.40.50.300">
    <property type="entry name" value="P-loop containing nucleotide triphosphate hydrolases"/>
    <property type="match status" value="1"/>
</dbReference>
<keyword evidence="6" id="KW-0067">ATP-binding</keyword>
<keyword evidence="7" id="KW-0904">Protein phosphatase</keyword>
<organism evidence="9 10">
    <name type="scientific">Oldenlandia corymbosa var. corymbosa</name>
    <dbReference type="NCBI Taxonomy" id="529605"/>
    <lineage>
        <taxon>Eukaryota</taxon>
        <taxon>Viridiplantae</taxon>
        <taxon>Streptophyta</taxon>
        <taxon>Embryophyta</taxon>
        <taxon>Tracheophyta</taxon>
        <taxon>Spermatophyta</taxon>
        <taxon>Magnoliopsida</taxon>
        <taxon>eudicotyledons</taxon>
        <taxon>Gunneridae</taxon>
        <taxon>Pentapetalae</taxon>
        <taxon>asterids</taxon>
        <taxon>lamiids</taxon>
        <taxon>Gentianales</taxon>
        <taxon>Rubiaceae</taxon>
        <taxon>Rubioideae</taxon>
        <taxon>Spermacoceae</taxon>
        <taxon>Hedyotis-Oldenlandia complex</taxon>
        <taxon>Oldenlandia</taxon>
    </lineage>
</organism>
<dbReference type="PANTHER" id="PTHR45733">
    <property type="entry name" value="FORMIN-J"/>
    <property type="match status" value="1"/>
</dbReference>
<dbReference type="Gene3D" id="3.80.10.10">
    <property type="entry name" value="Ribonuclease Inhibitor"/>
    <property type="match status" value="1"/>
</dbReference>
<dbReference type="SUPFAM" id="SSF52799">
    <property type="entry name" value="(Phosphotyrosine protein) phosphatases II"/>
    <property type="match status" value="1"/>
</dbReference>
<dbReference type="InterPro" id="IPR032675">
    <property type="entry name" value="LRR_dom_sf"/>
</dbReference>
<dbReference type="SMART" id="SM01326">
    <property type="entry name" value="PTEN_C2"/>
    <property type="match status" value="1"/>
</dbReference>
<keyword evidence="10" id="KW-1185">Reference proteome</keyword>
<keyword evidence="3" id="KW-0677">Repeat</keyword>
<dbReference type="SUPFAM" id="SSF52540">
    <property type="entry name" value="P-loop containing nucleoside triphosphate hydrolases"/>
    <property type="match status" value="1"/>
</dbReference>
<name>A0AAV1DVV1_OLDCO</name>
<evidence type="ECO:0000256" key="3">
    <source>
        <dbReference type="ARBA" id="ARBA00022737"/>
    </source>
</evidence>
<evidence type="ECO:0000256" key="1">
    <source>
        <dbReference type="ARBA" id="ARBA00008894"/>
    </source>
</evidence>